<reference evidence="2" key="2">
    <citation type="submission" date="2022-01" db="EMBL/GenBank/DDBJ databases">
        <authorList>
            <person name="Yamashiro T."/>
            <person name="Shiraishi A."/>
            <person name="Satake H."/>
            <person name="Nakayama K."/>
        </authorList>
    </citation>
    <scope>NUCLEOTIDE SEQUENCE</scope>
</reference>
<evidence type="ECO:0000256" key="1">
    <source>
        <dbReference type="SAM" id="MobiDB-lite"/>
    </source>
</evidence>
<evidence type="ECO:0000313" key="3">
    <source>
        <dbReference type="Proteomes" id="UP001151760"/>
    </source>
</evidence>
<proteinExistence type="predicted"/>
<dbReference type="Proteomes" id="UP001151760">
    <property type="component" value="Unassembled WGS sequence"/>
</dbReference>
<dbReference type="EMBL" id="BQNB010015406">
    <property type="protein sequence ID" value="GJT39678.1"/>
    <property type="molecule type" value="Genomic_DNA"/>
</dbReference>
<sequence>MTAQEKKSEDERRRLEEEAVVAVNNFVVATNDEDAKEEPEETADAKKNKKMGKRVRRLAEKVFEGKSLEEKMATDFKGDNDAIVMGSGVSNQKVLKAKASN</sequence>
<accession>A0ABQ5DM36</accession>
<reference evidence="2" key="1">
    <citation type="journal article" date="2022" name="Int. J. Mol. Sci.">
        <title>Draft Genome of Tanacetum Coccineum: Genomic Comparison of Closely Related Tanacetum-Family Plants.</title>
        <authorList>
            <person name="Yamashiro T."/>
            <person name="Shiraishi A."/>
            <person name="Nakayama K."/>
            <person name="Satake H."/>
        </authorList>
    </citation>
    <scope>NUCLEOTIDE SEQUENCE</scope>
</reference>
<gene>
    <name evidence="2" type="ORF">Tco_0939543</name>
</gene>
<organism evidence="2 3">
    <name type="scientific">Tanacetum coccineum</name>
    <dbReference type="NCBI Taxonomy" id="301880"/>
    <lineage>
        <taxon>Eukaryota</taxon>
        <taxon>Viridiplantae</taxon>
        <taxon>Streptophyta</taxon>
        <taxon>Embryophyta</taxon>
        <taxon>Tracheophyta</taxon>
        <taxon>Spermatophyta</taxon>
        <taxon>Magnoliopsida</taxon>
        <taxon>eudicotyledons</taxon>
        <taxon>Gunneridae</taxon>
        <taxon>Pentapetalae</taxon>
        <taxon>asterids</taxon>
        <taxon>campanulids</taxon>
        <taxon>Asterales</taxon>
        <taxon>Asteraceae</taxon>
        <taxon>Asteroideae</taxon>
        <taxon>Anthemideae</taxon>
        <taxon>Anthemidinae</taxon>
        <taxon>Tanacetum</taxon>
    </lineage>
</organism>
<feature type="compositionally biased region" description="Acidic residues" evidence="1">
    <location>
        <begin position="31"/>
        <end position="42"/>
    </location>
</feature>
<comment type="caution">
    <text evidence="2">The sequence shown here is derived from an EMBL/GenBank/DDBJ whole genome shotgun (WGS) entry which is preliminary data.</text>
</comment>
<evidence type="ECO:0000313" key="2">
    <source>
        <dbReference type="EMBL" id="GJT39678.1"/>
    </source>
</evidence>
<protein>
    <submittedName>
        <fullName evidence="2">Uncharacterized protein</fullName>
    </submittedName>
</protein>
<name>A0ABQ5DM36_9ASTR</name>
<keyword evidence="3" id="KW-1185">Reference proteome</keyword>
<feature type="region of interest" description="Disordered" evidence="1">
    <location>
        <begin position="31"/>
        <end position="53"/>
    </location>
</feature>